<accession>A0A6C0INL6</accession>
<dbReference type="InterPro" id="IPR019080">
    <property type="entry name" value="YqaJ_viral_recombinase"/>
</dbReference>
<dbReference type="InterPro" id="IPR051703">
    <property type="entry name" value="NF-kappa-B_Signaling_Reg"/>
</dbReference>
<dbReference type="EMBL" id="MN740232">
    <property type="protein sequence ID" value="QHT94821.1"/>
    <property type="molecule type" value="Genomic_DNA"/>
</dbReference>
<proteinExistence type="predicted"/>
<reference evidence="3" key="1">
    <citation type="journal article" date="2020" name="Nature">
        <title>Giant virus diversity and host interactions through global metagenomics.</title>
        <authorList>
            <person name="Schulz F."/>
            <person name="Roux S."/>
            <person name="Paez-Espino D."/>
            <person name="Jungbluth S."/>
            <person name="Walsh D.A."/>
            <person name="Denef V.J."/>
            <person name="McMahon K.D."/>
            <person name="Konstantinidis K.T."/>
            <person name="Eloe-Fadrosh E.A."/>
            <person name="Kyrpides N.C."/>
            <person name="Woyke T."/>
        </authorList>
    </citation>
    <scope>NUCLEOTIDE SEQUENCE</scope>
    <source>
        <strain evidence="3">GVMAG-M-3300024261-37</strain>
    </source>
</reference>
<feature type="domain" description="YqaJ viral recombinase" evidence="2">
    <location>
        <begin position="142"/>
        <end position="273"/>
    </location>
</feature>
<evidence type="ECO:0000256" key="1">
    <source>
        <dbReference type="SAM" id="MobiDB-lite"/>
    </source>
</evidence>
<dbReference type="Pfam" id="PF09588">
    <property type="entry name" value="YqaJ"/>
    <property type="match status" value="1"/>
</dbReference>
<dbReference type="AlphaFoldDB" id="A0A6C0INL6"/>
<dbReference type="PANTHER" id="PTHR46609">
    <property type="entry name" value="EXONUCLEASE, PHAGE-TYPE/RECB, C-TERMINAL DOMAIN-CONTAINING PROTEIN"/>
    <property type="match status" value="1"/>
</dbReference>
<dbReference type="InterPro" id="IPR011604">
    <property type="entry name" value="PDDEXK-like_dom_sf"/>
</dbReference>
<evidence type="ECO:0000313" key="3">
    <source>
        <dbReference type="EMBL" id="QHT94821.1"/>
    </source>
</evidence>
<feature type="region of interest" description="Disordered" evidence="1">
    <location>
        <begin position="400"/>
        <end position="421"/>
    </location>
</feature>
<name>A0A6C0INL6_9ZZZZ</name>
<evidence type="ECO:0000259" key="2">
    <source>
        <dbReference type="Pfam" id="PF09588"/>
    </source>
</evidence>
<dbReference type="Gene3D" id="3.90.320.10">
    <property type="match status" value="1"/>
</dbReference>
<organism evidence="3">
    <name type="scientific">viral metagenome</name>
    <dbReference type="NCBI Taxonomy" id="1070528"/>
    <lineage>
        <taxon>unclassified sequences</taxon>
        <taxon>metagenomes</taxon>
        <taxon>organismal metagenomes</taxon>
    </lineage>
</organism>
<sequence>MSAYTYWNDLQVLNNILNKFKQPPVVEFNNTRENDDLKETIDILIDEFVFSNFKEYKFENFEQQIYQYISANIDELCNFQLEDSDINIHELIMDGIHCYFMRNKTPRSYSDTRLVTSINKEKVDELFEYYKTKEQPEQRTDEWYQFRYGGLTASSIYKSIDTEASVNAIICSKCKPLKKQTGVNIESPFHNGHKYEPLSILIYEKEYDTIVEDFGCITHRTIPFIRASPDGINTKRDNPRYGRMLEVKNPVSREIIGIPKKAYWVQMQIQMEVWDLNECDFLETSFKEYENEEAFAEDGNTWNYTKDNKKKGAMMMINDGIEPIYIYAPLHIDNKSDWDEWEQAYLEKMESKYSWIKTIYWKLNHYSCVLVPRNNNWFTSVFPEMKNCWDTILKERITGFEHRKPKKRNKKSTKKLTPNSLQKLHNDTQKLGFDDNSSIENGTIVIKIRTQSFNEDTSEQPST</sequence>
<feature type="compositionally biased region" description="Basic residues" evidence="1">
    <location>
        <begin position="403"/>
        <end position="414"/>
    </location>
</feature>
<dbReference type="PANTHER" id="PTHR46609:SF8">
    <property type="entry name" value="YQAJ VIRAL RECOMBINASE DOMAIN-CONTAINING PROTEIN"/>
    <property type="match status" value="1"/>
</dbReference>
<protein>
    <recommendedName>
        <fullName evidence="2">YqaJ viral recombinase domain-containing protein</fullName>
    </recommendedName>
</protein>
<dbReference type="SUPFAM" id="SSF52980">
    <property type="entry name" value="Restriction endonuclease-like"/>
    <property type="match status" value="1"/>
</dbReference>
<dbReference type="InterPro" id="IPR011335">
    <property type="entry name" value="Restrct_endonuc-II-like"/>
</dbReference>